<evidence type="ECO:0000256" key="4">
    <source>
        <dbReference type="ARBA" id="ARBA00023239"/>
    </source>
</evidence>
<evidence type="ECO:0000256" key="2">
    <source>
        <dbReference type="ARBA" id="ARBA00022723"/>
    </source>
</evidence>
<dbReference type="InterPro" id="IPR011057">
    <property type="entry name" value="Mss4-like_sf"/>
</dbReference>
<dbReference type="Gene3D" id="3.90.1590.10">
    <property type="entry name" value="glutathione-dependent formaldehyde- activating enzyme (gfa)"/>
    <property type="match status" value="1"/>
</dbReference>
<dbReference type="SUPFAM" id="SSF51316">
    <property type="entry name" value="Mss4-like"/>
    <property type="match status" value="1"/>
</dbReference>
<dbReference type="RefSeq" id="WP_248935277.1">
    <property type="nucleotide sequence ID" value="NZ_JAKILF010000002.1"/>
</dbReference>
<dbReference type="PROSITE" id="PS51891">
    <property type="entry name" value="CENP_V_GFA"/>
    <property type="match status" value="1"/>
</dbReference>
<comment type="caution">
    <text evidence="6">The sequence shown here is derived from an EMBL/GenBank/DDBJ whole genome shotgun (WGS) entry which is preliminary data.</text>
</comment>
<reference evidence="7" key="1">
    <citation type="journal article" date="2019" name="Int. J. Syst. Evol. Microbiol.">
        <title>The Global Catalogue of Microorganisms (GCM) 10K type strain sequencing project: providing services to taxonomists for standard genome sequencing and annotation.</title>
        <authorList>
            <consortium name="The Broad Institute Genomics Platform"/>
            <consortium name="The Broad Institute Genome Sequencing Center for Infectious Disease"/>
            <person name="Wu L."/>
            <person name="Ma J."/>
        </authorList>
    </citation>
    <scope>NUCLEOTIDE SEQUENCE [LARGE SCALE GENOMIC DNA]</scope>
    <source>
        <strain evidence="7">KCTC 52277</strain>
    </source>
</reference>
<keyword evidence="7" id="KW-1185">Reference proteome</keyword>
<evidence type="ECO:0000256" key="3">
    <source>
        <dbReference type="ARBA" id="ARBA00022833"/>
    </source>
</evidence>
<keyword evidence="2" id="KW-0479">Metal-binding</keyword>
<proteinExistence type="inferred from homology"/>
<accession>A0ABV7GAM8</accession>
<dbReference type="EMBL" id="JBHRTD010000006">
    <property type="protein sequence ID" value="MFC3137438.1"/>
    <property type="molecule type" value="Genomic_DNA"/>
</dbReference>
<dbReference type="Proteomes" id="UP001595621">
    <property type="component" value="Unassembled WGS sequence"/>
</dbReference>
<dbReference type="PANTHER" id="PTHR33337">
    <property type="entry name" value="GFA DOMAIN-CONTAINING PROTEIN"/>
    <property type="match status" value="1"/>
</dbReference>
<comment type="similarity">
    <text evidence="1">Belongs to the Gfa family.</text>
</comment>
<evidence type="ECO:0000256" key="1">
    <source>
        <dbReference type="ARBA" id="ARBA00005495"/>
    </source>
</evidence>
<dbReference type="PANTHER" id="PTHR33337:SF40">
    <property type="entry name" value="CENP-V_GFA DOMAIN-CONTAINING PROTEIN-RELATED"/>
    <property type="match status" value="1"/>
</dbReference>
<evidence type="ECO:0000313" key="6">
    <source>
        <dbReference type="EMBL" id="MFC3137438.1"/>
    </source>
</evidence>
<name>A0ABV7GAM8_9GAMM</name>
<feature type="domain" description="CENP-V/GFA" evidence="5">
    <location>
        <begin position="12"/>
        <end position="126"/>
    </location>
</feature>
<organism evidence="6 7">
    <name type="scientific">Shewanella submarina</name>
    <dbReference type="NCBI Taxonomy" id="2016376"/>
    <lineage>
        <taxon>Bacteria</taxon>
        <taxon>Pseudomonadati</taxon>
        <taxon>Pseudomonadota</taxon>
        <taxon>Gammaproteobacteria</taxon>
        <taxon>Alteromonadales</taxon>
        <taxon>Shewanellaceae</taxon>
        <taxon>Shewanella</taxon>
    </lineage>
</organism>
<protein>
    <submittedName>
        <fullName evidence="6">GFA family protein</fullName>
    </submittedName>
</protein>
<evidence type="ECO:0000259" key="5">
    <source>
        <dbReference type="PROSITE" id="PS51891"/>
    </source>
</evidence>
<gene>
    <name evidence="6" type="ORF">ACFOE0_04460</name>
</gene>
<keyword evidence="4" id="KW-0456">Lyase</keyword>
<keyword evidence="3" id="KW-0862">Zinc</keyword>
<sequence length="141" mass="15965">MQEEQVITQHKLTGGCLCGAIRYCIDGEPFDADYCHCRLCQQQTGAPVSAWMDFKVGQVQWLEGQVKEFASSDTVRRGFCAECGSTLTFRHTEYPDYLTLSIASLDNPESVSPNYHIYTSSALDWHRIEDSLPRYVKGRSD</sequence>
<evidence type="ECO:0000313" key="7">
    <source>
        <dbReference type="Proteomes" id="UP001595621"/>
    </source>
</evidence>
<dbReference type="Pfam" id="PF04828">
    <property type="entry name" value="GFA"/>
    <property type="match status" value="1"/>
</dbReference>
<dbReference type="InterPro" id="IPR006913">
    <property type="entry name" value="CENP-V/GFA"/>
</dbReference>